<evidence type="ECO:0000256" key="1">
    <source>
        <dbReference type="ARBA" id="ARBA00009986"/>
    </source>
</evidence>
<dbReference type="Proteomes" id="UP000186406">
    <property type="component" value="Unassembled WGS sequence"/>
</dbReference>
<comment type="similarity">
    <text evidence="1 4">Belongs to the aldehyde dehydrogenase family.</text>
</comment>
<dbReference type="FunFam" id="3.40.605.10:FF:000007">
    <property type="entry name" value="NAD/NADP-dependent betaine aldehyde dehydrogenase"/>
    <property type="match status" value="1"/>
</dbReference>
<proteinExistence type="inferred from homology"/>
<dbReference type="InterPro" id="IPR029510">
    <property type="entry name" value="Ald_DH_CS_GLU"/>
</dbReference>
<keyword evidence="2 4" id="KW-0560">Oxidoreductase</keyword>
<evidence type="ECO:0000256" key="4">
    <source>
        <dbReference type="RuleBase" id="RU003345"/>
    </source>
</evidence>
<evidence type="ECO:0000313" key="6">
    <source>
        <dbReference type="EMBL" id="SHO66378.1"/>
    </source>
</evidence>
<dbReference type="PANTHER" id="PTHR43353:SF5">
    <property type="entry name" value="SUCCINATE-SEMIALDEHYDE DEHYDROGENASE, MITOCHONDRIAL"/>
    <property type="match status" value="1"/>
</dbReference>
<dbReference type="AlphaFoldDB" id="A0A1M7ZN93"/>
<dbReference type="PROSITE" id="PS00687">
    <property type="entry name" value="ALDEHYDE_DEHYDR_GLU"/>
    <property type="match status" value="1"/>
</dbReference>
<dbReference type="SUPFAM" id="SSF53720">
    <property type="entry name" value="ALDH-like"/>
    <property type="match status" value="1"/>
</dbReference>
<accession>A0A1M7ZN93</accession>
<feature type="domain" description="Aldehyde dehydrogenase" evidence="5">
    <location>
        <begin position="22"/>
        <end position="482"/>
    </location>
</feature>
<sequence>MTVQTMRDFGIAENQVYIGGRWVDSAGRERREIENPKDGSIVAAVPAATIEDADRAVAAARKAQPDWNAATSLERGALLHKLANLIEENSETLAHLLTAEGGKILPESRIDVGFSALLLRYAAESARHLQGEIFPGEHRDEQIWIQRVPYGVVAGITAWNFPAALFARKVGPALVTGNTIVVKPHELTPLTTLVLAELCRRAGIPDGVVNVVVGDGRTVGAHLVSHKGTDLISMTGSVRAGGEIYALGAERLKPVRLELGGKAPFIVMEDADLDKAVEAAVVSKFFAGGSVCTCNDRMYLHRSIHDAFLEKFLAKVKTLTVGDPETNVNIGPRISAGEVEKLKAMVARALEQNATKLADTTPADGPAGRGNWFYPTVFSVKSNDLDIMRQETFGPVIAAMPVDDFDQALAYANDSEYGLSAYVFTRDHRKIMRSVNELEFGEIYVNRASGESPHGHHVGYRKSGLGGEDGKHGIEGFMRKKTLYNSYA</sequence>
<dbReference type="Pfam" id="PF00171">
    <property type="entry name" value="Aldedh"/>
    <property type="match status" value="1"/>
</dbReference>
<gene>
    <name evidence="6" type="ORF">SAMN02745172_03037</name>
</gene>
<dbReference type="InterPro" id="IPR016162">
    <property type="entry name" value="Ald_DH_N"/>
</dbReference>
<evidence type="ECO:0000259" key="5">
    <source>
        <dbReference type="Pfam" id="PF00171"/>
    </source>
</evidence>
<dbReference type="GO" id="GO:0004777">
    <property type="term" value="F:succinate-semialdehyde dehydrogenase (NAD+) activity"/>
    <property type="evidence" value="ECO:0007669"/>
    <property type="project" value="TreeGrafter"/>
</dbReference>
<dbReference type="PANTHER" id="PTHR43353">
    <property type="entry name" value="SUCCINATE-SEMIALDEHYDE DEHYDROGENASE, MITOCHONDRIAL"/>
    <property type="match status" value="1"/>
</dbReference>
<dbReference type="InterPro" id="IPR015590">
    <property type="entry name" value="Aldehyde_DH_dom"/>
</dbReference>
<evidence type="ECO:0000256" key="3">
    <source>
        <dbReference type="PROSITE-ProRule" id="PRU10007"/>
    </source>
</evidence>
<feature type="active site" evidence="3">
    <location>
        <position position="258"/>
    </location>
</feature>
<dbReference type="RefSeq" id="WP_084564730.1">
    <property type="nucleotide sequence ID" value="NZ_FRXO01000006.1"/>
</dbReference>
<dbReference type="InterPro" id="IPR016161">
    <property type="entry name" value="Ald_DH/histidinol_DH"/>
</dbReference>
<dbReference type="InterPro" id="IPR050740">
    <property type="entry name" value="Aldehyde_DH_Superfamily"/>
</dbReference>
<protein>
    <submittedName>
        <fullName evidence="6">Lactaldehyde dehydrogenase / glycolaldehyde dehydrogenase</fullName>
    </submittedName>
</protein>
<evidence type="ECO:0000313" key="7">
    <source>
        <dbReference type="Proteomes" id="UP000186406"/>
    </source>
</evidence>
<dbReference type="FunFam" id="3.40.309.10:FF:000009">
    <property type="entry name" value="Aldehyde dehydrogenase A"/>
    <property type="match status" value="1"/>
</dbReference>
<evidence type="ECO:0000256" key="2">
    <source>
        <dbReference type="ARBA" id="ARBA00023002"/>
    </source>
</evidence>
<dbReference type="GO" id="GO:0009450">
    <property type="term" value="P:gamma-aminobutyric acid catabolic process"/>
    <property type="evidence" value="ECO:0007669"/>
    <property type="project" value="TreeGrafter"/>
</dbReference>
<keyword evidence="7" id="KW-1185">Reference proteome</keyword>
<name>A0A1M7ZN93_9HYPH</name>
<dbReference type="Gene3D" id="3.40.309.10">
    <property type="entry name" value="Aldehyde Dehydrogenase, Chain A, domain 2"/>
    <property type="match status" value="1"/>
</dbReference>
<reference evidence="6 7" key="1">
    <citation type="submission" date="2016-12" db="EMBL/GenBank/DDBJ databases">
        <authorList>
            <person name="Song W.-J."/>
            <person name="Kurnit D.M."/>
        </authorList>
    </citation>
    <scope>NUCLEOTIDE SEQUENCE [LARGE SCALE GENOMIC DNA]</scope>
    <source>
        <strain evidence="6 7">DSM 19599</strain>
    </source>
</reference>
<dbReference type="Gene3D" id="3.40.605.10">
    <property type="entry name" value="Aldehyde Dehydrogenase, Chain A, domain 1"/>
    <property type="match status" value="1"/>
</dbReference>
<dbReference type="EMBL" id="FRXO01000006">
    <property type="protein sequence ID" value="SHO66378.1"/>
    <property type="molecule type" value="Genomic_DNA"/>
</dbReference>
<organism evidence="6 7">
    <name type="scientific">Pseudoxanthobacter soli DSM 19599</name>
    <dbReference type="NCBI Taxonomy" id="1123029"/>
    <lineage>
        <taxon>Bacteria</taxon>
        <taxon>Pseudomonadati</taxon>
        <taxon>Pseudomonadota</taxon>
        <taxon>Alphaproteobacteria</taxon>
        <taxon>Hyphomicrobiales</taxon>
        <taxon>Segnochrobactraceae</taxon>
        <taxon>Pseudoxanthobacter</taxon>
    </lineage>
</organism>
<dbReference type="STRING" id="1123029.SAMN02745172_03037"/>
<dbReference type="InterPro" id="IPR016163">
    <property type="entry name" value="Ald_DH_C"/>
</dbReference>